<dbReference type="Pfam" id="PF14244">
    <property type="entry name" value="Retrotran_gag_3"/>
    <property type="match status" value="1"/>
</dbReference>
<evidence type="ECO:0000259" key="2">
    <source>
        <dbReference type="Pfam" id="PF14244"/>
    </source>
</evidence>
<proteinExistence type="predicted"/>
<reference evidence="4" key="2">
    <citation type="submission" date="2025-08" db="UniProtKB">
        <authorList>
            <consortium name="RefSeq"/>
        </authorList>
    </citation>
    <scope>IDENTIFICATION</scope>
</reference>
<dbReference type="PANTHER" id="PTHR37610">
    <property type="entry name" value="CCHC-TYPE DOMAIN-CONTAINING PROTEIN"/>
    <property type="match status" value="1"/>
</dbReference>
<feature type="domain" description="Retrotransposon Copia-like N-terminal" evidence="2">
    <location>
        <begin position="18"/>
        <end position="64"/>
    </location>
</feature>
<accession>A0ABM2Z6Q3</accession>
<dbReference type="PANTHER" id="PTHR37610:SF78">
    <property type="entry name" value="GAG-POLYPEPTIDE OF LTR COPIA-TYPE-RELATED"/>
    <property type="match status" value="1"/>
</dbReference>
<evidence type="ECO:0000313" key="4">
    <source>
        <dbReference type="RefSeq" id="XP_040937729.1"/>
    </source>
</evidence>
<organism evidence="3 4">
    <name type="scientific">Gossypium hirsutum</name>
    <name type="common">Upland cotton</name>
    <name type="synonym">Gossypium mexicanum</name>
    <dbReference type="NCBI Taxonomy" id="3635"/>
    <lineage>
        <taxon>Eukaryota</taxon>
        <taxon>Viridiplantae</taxon>
        <taxon>Streptophyta</taxon>
        <taxon>Embryophyta</taxon>
        <taxon>Tracheophyta</taxon>
        <taxon>Spermatophyta</taxon>
        <taxon>Magnoliopsida</taxon>
        <taxon>eudicotyledons</taxon>
        <taxon>Gunneridae</taxon>
        <taxon>Pentapetalae</taxon>
        <taxon>rosids</taxon>
        <taxon>malvids</taxon>
        <taxon>Malvales</taxon>
        <taxon>Malvaceae</taxon>
        <taxon>Malvoideae</taxon>
        <taxon>Gossypium</taxon>
    </lineage>
</organism>
<dbReference type="Proteomes" id="UP000818029">
    <property type="component" value="Chromosome A11"/>
</dbReference>
<feature type="domain" description="GAG-pre-integrase" evidence="1">
    <location>
        <begin position="133"/>
        <end position="202"/>
    </location>
</feature>
<dbReference type="InterPro" id="IPR025724">
    <property type="entry name" value="GAG-pre-integrase_dom"/>
</dbReference>
<sequence>MVTPSESVIDFNHHFYLHPSDTPGTLLVSHQLLGAENYSAWNRTMKIVLLAKNKLGFVDGTCTKDSILDELGYQWERCNAIVLSWILNIISKELLAGIIFASSASVMWSNLGERFNKDLSSGRIRGIGKARGGLYILESYRLHSVVPSPSVASAASVEPSFLWHARVDHVSISRLNNVSNLPCTVANSDSISQCPVCPLAKQPRLSFSISTSRVDTIFSLIHIDLWGPYHVSTHNGHRYFLTLVDDTHE</sequence>
<name>A0ABM2Z6Q3_GOSHI</name>
<dbReference type="Pfam" id="PF13976">
    <property type="entry name" value="gag_pre-integrs"/>
    <property type="match status" value="1"/>
</dbReference>
<gene>
    <name evidence="4" type="primary">LOC121209898</name>
</gene>
<dbReference type="RefSeq" id="XP_040937729.1">
    <property type="nucleotide sequence ID" value="XM_041081795.1"/>
</dbReference>
<evidence type="ECO:0008006" key="5">
    <source>
        <dbReference type="Google" id="ProtNLM"/>
    </source>
</evidence>
<dbReference type="InterPro" id="IPR029472">
    <property type="entry name" value="Copia-like_N"/>
</dbReference>
<dbReference type="GeneID" id="121209898"/>
<protein>
    <recommendedName>
        <fullName evidence="5">Retrotransposon Copia-like N-terminal domain-containing protein</fullName>
    </recommendedName>
</protein>
<evidence type="ECO:0000259" key="1">
    <source>
        <dbReference type="Pfam" id="PF13976"/>
    </source>
</evidence>
<reference evidence="3" key="1">
    <citation type="journal article" date="2020" name="Nat. Genet.">
        <title>Genomic diversifications of five Gossypium allopolyploid species and their impact on cotton improvement.</title>
        <authorList>
            <person name="Chen Z.J."/>
            <person name="Sreedasyam A."/>
            <person name="Ando A."/>
            <person name="Song Q."/>
            <person name="De Santiago L.M."/>
            <person name="Hulse-Kemp A.M."/>
            <person name="Ding M."/>
            <person name="Ye W."/>
            <person name="Kirkbride R.C."/>
            <person name="Jenkins J."/>
            <person name="Plott C."/>
            <person name="Lovell J."/>
            <person name="Lin Y.M."/>
            <person name="Vaughn R."/>
            <person name="Liu B."/>
            <person name="Simpson S."/>
            <person name="Scheffler B.E."/>
            <person name="Wen L."/>
            <person name="Saski C.A."/>
            <person name="Grover C.E."/>
            <person name="Hu G."/>
            <person name="Conover J.L."/>
            <person name="Carlson J.W."/>
            <person name="Shu S."/>
            <person name="Boston L.B."/>
            <person name="Williams M."/>
            <person name="Peterson D.G."/>
            <person name="McGee K."/>
            <person name="Jones D.C."/>
            <person name="Wendel J.F."/>
            <person name="Stelly D.M."/>
            <person name="Grimwood J."/>
            <person name="Schmutz J."/>
        </authorList>
    </citation>
    <scope>NUCLEOTIDE SEQUENCE [LARGE SCALE GENOMIC DNA]</scope>
    <source>
        <strain evidence="3">cv. TM-1</strain>
    </source>
</reference>
<evidence type="ECO:0000313" key="3">
    <source>
        <dbReference type="Proteomes" id="UP000818029"/>
    </source>
</evidence>
<keyword evidence="3" id="KW-1185">Reference proteome</keyword>